<comment type="subcellular location">
    <subcellularLocation>
        <location evidence="1">Nucleus</location>
    </subcellularLocation>
</comment>
<evidence type="ECO:0000256" key="8">
    <source>
        <dbReference type="ARBA" id="ARBA00023791"/>
    </source>
</evidence>
<accession>A0A8C9S8N8</accession>
<evidence type="ECO:0000313" key="12">
    <source>
        <dbReference type="Ensembl" id="ENSSFOP00015028154.2"/>
    </source>
</evidence>
<reference evidence="12" key="2">
    <citation type="submission" date="2025-08" db="UniProtKB">
        <authorList>
            <consortium name="Ensembl"/>
        </authorList>
    </citation>
    <scope>IDENTIFICATION</scope>
</reference>
<keyword evidence="5" id="KW-0238">DNA-binding</keyword>
<dbReference type="InterPro" id="IPR050370">
    <property type="entry name" value="HES_HEY"/>
</dbReference>
<dbReference type="Ensembl" id="ENSSFOT00015028468.2">
    <property type="protein sequence ID" value="ENSSFOP00015028154.2"/>
    <property type="gene ID" value="ENSSFOG00015018065.2"/>
</dbReference>
<dbReference type="SMART" id="SM00353">
    <property type="entry name" value="HLH"/>
    <property type="match status" value="1"/>
</dbReference>
<dbReference type="Pfam" id="PF00010">
    <property type="entry name" value="HLH"/>
    <property type="match status" value="1"/>
</dbReference>
<evidence type="ECO:0000259" key="11">
    <source>
        <dbReference type="PROSITE" id="PS50888"/>
    </source>
</evidence>
<evidence type="ECO:0000256" key="7">
    <source>
        <dbReference type="ARBA" id="ARBA00023242"/>
    </source>
</evidence>
<keyword evidence="4" id="KW-0805">Transcription regulation</keyword>
<feature type="domain" description="BHLH" evidence="11">
    <location>
        <begin position="19"/>
        <end position="76"/>
    </location>
</feature>
<dbReference type="Gene3D" id="4.10.280.10">
    <property type="entry name" value="Helix-loop-helix DNA-binding domain"/>
    <property type="match status" value="1"/>
</dbReference>
<keyword evidence="13" id="KW-1185">Reference proteome</keyword>
<evidence type="ECO:0000256" key="4">
    <source>
        <dbReference type="ARBA" id="ARBA00023015"/>
    </source>
</evidence>
<keyword evidence="6" id="KW-0804">Transcription</keyword>
<evidence type="ECO:0000256" key="3">
    <source>
        <dbReference type="ARBA" id="ARBA00022491"/>
    </source>
</evidence>
<dbReference type="SUPFAM" id="SSF47459">
    <property type="entry name" value="HLH, helix-loop-helix DNA-binding domain"/>
    <property type="match status" value="1"/>
</dbReference>
<reference evidence="12" key="3">
    <citation type="submission" date="2025-09" db="UniProtKB">
        <authorList>
            <consortium name="Ensembl"/>
        </authorList>
    </citation>
    <scope>IDENTIFICATION</scope>
</reference>
<keyword evidence="10" id="KW-0732">Signal</keyword>
<name>A0A8C9S8N8_SCLFO</name>
<dbReference type="GO" id="GO:0005634">
    <property type="term" value="C:nucleus"/>
    <property type="evidence" value="ECO:0007669"/>
    <property type="project" value="UniProtKB-SubCell"/>
</dbReference>
<sequence length="213" mass="24446">MTHYCLVWVICRFFPPLFCAKIPKPEMEKRRRDRINHSLETLRLLLLENTNDEKLRNPKVEKAEILESVVEFLKAEQEGAEQCACQPKTPRRASDRSAQEKEITETPEYRVGICQCLWHVGNFIALKNREHGRLAVEKGLSLQKLSRPLPPSSSIILGEMCSPPKHWQLSKCRRQPATCPKQDCRFRPLTNHILALGPPKSEGPLLIPPRPEA</sequence>
<evidence type="ECO:0000313" key="13">
    <source>
        <dbReference type="Proteomes" id="UP000694397"/>
    </source>
</evidence>
<organism evidence="12 13">
    <name type="scientific">Scleropages formosus</name>
    <name type="common">Asian bonytongue</name>
    <name type="synonym">Osteoglossum formosum</name>
    <dbReference type="NCBI Taxonomy" id="113540"/>
    <lineage>
        <taxon>Eukaryota</taxon>
        <taxon>Metazoa</taxon>
        <taxon>Chordata</taxon>
        <taxon>Craniata</taxon>
        <taxon>Vertebrata</taxon>
        <taxon>Euteleostomi</taxon>
        <taxon>Actinopterygii</taxon>
        <taxon>Neopterygii</taxon>
        <taxon>Teleostei</taxon>
        <taxon>Osteoglossocephala</taxon>
        <taxon>Osteoglossomorpha</taxon>
        <taxon>Osteoglossiformes</taxon>
        <taxon>Osteoglossidae</taxon>
        <taxon>Scleropages</taxon>
    </lineage>
</organism>
<dbReference type="PANTHER" id="PTHR10985">
    <property type="entry name" value="BASIC HELIX-LOOP-HELIX TRANSCRIPTION FACTOR, HES-RELATED"/>
    <property type="match status" value="1"/>
</dbReference>
<comment type="subunit">
    <text evidence="8">Transcription repression requires formation of a complex with a corepressor protein of the Groucho/TLE family.</text>
</comment>
<dbReference type="InterPro" id="IPR036638">
    <property type="entry name" value="HLH_DNA-bd_sf"/>
</dbReference>
<protein>
    <submittedName>
        <fullName evidence="12">Hairy-related 5</fullName>
    </submittedName>
</protein>
<keyword evidence="2" id="KW-0217">Developmental protein</keyword>
<evidence type="ECO:0000256" key="10">
    <source>
        <dbReference type="SAM" id="SignalP"/>
    </source>
</evidence>
<evidence type="ECO:0000256" key="9">
    <source>
        <dbReference type="SAM" id="MobiDB-lite"/>
    </source>
</evidence>
<dbReference type="InterPro" id="IPR011598">
    <property type="entry name" value="bHLH_dom"/>
</dbReference>
<evidence type="ECO:0000256" key="6">
    <source>
        <dbReference type="ARBA" id="ARBA00023163"/>
    </source>
</evidence>
<keyword evidence="3" id="KW-0678">Repressor</keyword>
<feature type="compositionally biased region" description="Basic and acidic residues" evidence="9">
    <location>
        <begin position="92"/>
        <end position="103"/>
    </location>
</feature>
<feature type="signal peptide" evidence="10">
    <location>
        <begin position="1"/>
        <end position="20"/>
    </location>
</feature>
<reference evidence="12 13" key="1">
    <citation type="submission" date="2019-04" db="EMBL/GenBank/DDBJ databases">
        <authorList>
            <consortium name="Wellcome Sanger Institute Data Sharing"/>
        </authorList>
    </citation>
    <scope>NUCLEOTIDE SEQUENCE [LARGE SCALE GENOMIC DNA]</scope>
</reference>
<dbReference type="GeneTree" id="ENSGT00940000165786"/>
<proteinExistence type="predicted"/>
<dbReference type="FunFam" id="4.10.280.10:FF:000063">
    <property type="entry name" value="transcription factor HES-7 isoform X1"/>
    <property type="match status" value="1"/>
</dbReference>
<dbReference type="Proteomes" id="UP000694397">
    <property type="component" value="Chromosome 21"/>
</dbReference>
<feature type="region of interest" description="Disordered" evidence="9">
    <location>
        <begin position="84"/>
        <end position="103"/>
    </location>
</feature>
<evidence type="ECO:0000256" key="2">
    <source>
        <dbReference type="ARBA" id="ARBA00022473"/>
    </source>
</evidence>
<evidence type="ECO:0000256" key="1">
    <source>
        <dbReference type="ARBA" id="ARBA00004123"/>
    </source>
</evidence>
<dbReference type="PROSITE" id="PS50888">
    <property type="entry name" value="BHLH"/>
    <property type="match status" value="1"/>
</dbReference>
<keyword evidence="7" id="KW-0539">Nucleus</keyword>
<gene>
    <name evidence="12" type="primary">her5</name>
</gene>
<dbReference type="AlphaFoldDB" id="A0A8C9S8N8"/>
<dbReference type="GO" id="GO:0046983">
    <property type="term" value="F:protein dimerization activity"/>
    <property type="evidence" value="ECO:0007669"/>
    <property type="project" value="InterPro"/>
</dbReference>
<dbReference type="OrthoDB" id="6085656at2759"/>
<dbReference type="GO" id="GO:0003677">
    <property type="term" value="F:DNA binding"/>
    <property type="evidence" value="ECO:0007669"/>
    <property type="project" value="UniProtKB-KW"/>
</dbReference>
<feature type="chain" id="PRO_5034580394" evidence="10">
    <location>
        <begin position="21"/>
        <end position="213"/>
    </location>
</feature>
<evidence type="ECO:0000256" key="5">
    <source>
        <dbReference type="ARBA" id="ARBA00023125"/>
    </source>
</evidence>